<dbReference type="EC" id="3.4.19.12" evidence="2"/>
<dbReference type="EMBL" id="WHUW01000029">
    <property type="protein sequence ID" value="KAF8434297.1"/>
    <property type="molecule type" value="Genomic_DNA"/>
</dbReference>
<evidence type="ECO:0000256" key="4">
    <source>
        <dbReference type="ARBA" id="ARBA00022786"/>
    </source>
</evidence>
<dbReference type="InterPro" id="IPR051346">
    <property type="entry name" value="OTU_Deubiquitinase"/>
</dbReference>
<dbReference type="Pfam" id="PF12340">
    <property type="entry name" value="DUF3638"/>
    <property type="match status" value="2"/>
</dbReference>
<dbReference type="PANTHER" id="PTHR13367:SF34">
    <property type="match status" value="1"/>
</dbReference>
<dbReference type="Pfam" id="PF12359">
    <property type="entry name" value="DUF3645"/>
    <property type="match status" value="1"/>
</dbReference>
<name>A0AAD4BLS6_BOLED</name>
<dbReference type="Pfam" id="PF20255">
    <property type="entry name" value="DUF6606"/>
    <property type="match status" value="2"/>
</dbReference>
<keyword evidence="5" id="KW-0378">Hydrolase</keyword>
<proteinExistence type="predicted"/>
<feature type="domain" description="DUF3638" evidence="8">
    <location>
        <begin position="1728"/>
        <end position="1882"/>
    </location>
</feature>
<evidence type="ECO:0000256" key="3">
    <source>
        <dbReference type="ARBA" id="ARBA00022670"/>
    </source>
</evidence>
<feature type="region of interest" description="Disordered" evidence="7">
    <location>
        <begin position="2897"/>
        <end position="2932"/>
    </location>
</feature>
<dbReference type="GO" id="GO:0004843">
    <property type="term" value="F:cysteine-type deubiquitinase activity"/>
    <property type="evidence" value="ECO:0007669"/>
    <property type="project" value="UniProtKB-EC"/>
</dbReference>
<feature type="domain" description="DUF6606" evidence="10">
    <location>
        <begin position="22"/>
        <end position="203"/>
    </location>
</feature>
<dbReference type="Proteomes" id="UP001194468">
    <property type="component" value="Unassembled WGS sequence"/>
</dbReference>
<comment type="catalytic activity">
    <reaction evidence="1">
        <text>Thiol-dependent hydrolysis of ester, thioester, amide, peptide and isopeptide bonds formed by the C-terminal Gly of ubiquitin (a 76-residue protein attached to proteins as an intracellular targeting signal).</text>
        <dbReference type="EC" id="3.4.19.12"/>
    </reaction>
</comment>
<comment type="caution">
    <text evidence="11">The sequence shown here is derived from an EMBL/GenBank/DDBJ whole genome shotgun (WGS) entry which is preliminary data.</text>
</comment>
<dbReference type="InterPro" id="IPR022099">
    <property type="entry name" value="DUF3638"/>
</dbReference>
<reference evidence="11" key="2">
    <citation type="journal article" date="2020" name="Nat. Commun.">
        <title>Large-scale genome sequencing of mycorrhizal fungi provides insights into the early evolution of symbiotic traits.</title>
        <authorList>
            <person name="Miyauchi S."/>
            <person name="Kiss E."/>
            <person name="Kuo A."/>
            <person name="Drula E."/>
            <person name="Kohler A."/>
            <person name="Sanchez-Garcia M."/>
            <person name="Morin E."/>
            <person name="Andreopoulos B."/>
            <person name="Barry K.W."/>
            <person name="Bonito G."/>
            <person name="Buee M."/>
            <person name="Carver A."/>
            <person name="Chen C."/>
            <person name="Cichocki N."/>
            <person name="Clum A."/>
            <person name="Culley D."/>
            <person name="Crous P.W."/>
            <person name="Fauchery L."/>
            <person name="Girlanda M."/>
            <person name="Hayes R.D."/>
            <person name="Keri Z."/>
            <person name="LaButti K."/>
            <person name="Lipzen A."/>
            <person name="Lombard V."/>
            <person name="Magnuson J."/>
            <person name="Maillard F."/>
            <person name="Murat C."/>
            <person name="Nolan M."/>
            <person name="Ohm R.A."/>
            <person name="Pangilinan J."/>
            <person name="Pereira M.F."/>
            <person name="Perotto S."/>
            <person name="Peter M."/>
            <person name="Pfister S."/>
            <person name="Riley R."/>
            <person name="Sitrit Y."/>
            <person name="Stielow J.B."/>
            <person name="Szollosi G."/>
            <person name="Zifcakova L."/>
            <person name="Stursova M."/>
            <person name="Spatafora J.W."/>
            <person name="Tedersoo L."/>
            <person name="Vaario L.M."/>
            <person name="Yamada A."/>
            <person name="Yan M."/>
            <person name="Wang P."/>
            <person name="Xu J."/>
            <person name="Bruns T."/>
            <person name="Baldrian P."/>
            <person name="Vilgalys R."/>
            <person name="Dunand C."/>
            <person name="Henrissat B."/>
            <person name="Grigoriev I.V."/>
            <person name="Hibbett D."/>
            <person name="Nagy L.G."/>
            <person name="Martin F.M."/>
        </authorList>
    </citation>
    <scope>NUCLEOTIDE SEQUENCE</scope>
    <source>
        <strain evidence="11">BED1</strain>
    </source>
</reference>
<evidence type="ECO:0000313" key="12">
    <source>
        <dbReference type="Proteomes" id="UP001194468"/>
    </source>
</evidence>
<keyword evidence="3" id="KW-0645">Protease</keyword>
<dbReference type="GO" id="GO:0006508">
    <property type="term" value="P:proteolysis"/>
    <property type="evidence" value="ECO:0007669"/>
    <property type="project" value="UniProtKB-KW"/>
</dbReference>
<dbReference type="InterPro" id="IPR046541">
    <property type="entry name" value="DUF6606"/>
</dbReference>
<feature type="domain" description="DUF3645" evidence="9">
    <location>
        <begin position="2138"/>
        <end position="2168"/>
    </location>
</feature>
<keyword evidence="6" id="KW-0788">Thiol protease</keyword>
<organism evidence="11 12">
    <name type="scientific">Boletus edulis BED1</name>
    <dbReference type="NCBI Taxonomy" id="1328754"/>
    <lineage>
        <taxon>Eukaryota</taxon>
        <taxon>Fungi</taxon>
        <taxon>Dikarya</taxon>
        <taxon>Basidiomycota</taxon>
        <taxon>Agaricomycotina</taxon>
        <taxon>Agaricomycetes</taxon>
        <taxon>Agaricomycetidae</taxon>
        <taxon>Boletales</taxon>
        <taxon>Boletineae</taxon>
        <taxon>Boletaceae</taxon>
        <taxon>Boletoideae</taxon>
        <taxon>Boletus</taxon>
    </lineage>
</organism>
<evidence type="ECO:0000256" key="5">
    <source>
        <dbReference type="ARBA" id="ARBA00022801"/>
    </source>
</evidence>
<evidence type="ECO:0000256" key="7">
    <source>
        <dbReference type="SAM" id="MobiDB-lite"/>
    </source>
</evidence>
<dbReference type="InterPro" id="IPR022105">
    <property type="entry name" value="DUF3645"/>
</dbReference>
<evidence type="ECO:0000256" key="6">
    <source>
        <dbReference type="ARBA" id="ARBA00022807"/>
    </source>
</evidence>
<feature type="domain" description="DUF6606" evidence="10">
    <location>
        <begin position="325"/>
        <end position="402"/>
    </location>
</feature>
<evidence type="ECO:0000259" key="10">
    <source>
        <dbReference type="Pfam" id="PF20255"/>
    </source>
</evidence>
<sequence length="2932" mass="332818">MFSSVFDDESPSDACCPSLEYVVNHVFFPIHHPEKDDYTPQNAHKLACAVHAAACAYNEYLDDDHKNQWPHITKMLENLQLFIEPTQPWQLALRIKDMRFDNILKNKKLLWDHIILQFGSMKAGDVLVFPTPYHITTCGVIFRRQDDFTLYEAIQAVTKTEAECSHPALAIEIPNVVFDDEHFRYNLAGLLCGAREELLTEMLRGVSHVKPRPRGSLVSDHKEARRPQSSFDLDRDRIISQLSGMTTGDVLVFHSPYPREICDVTFRKQDHYILYEALDAIRDLTNKWRMTRSYPQLAIQIPHIIFDDKGFLSELASFLRGTSEELFTHMLRGAGRPAKSKRIVKHPGPARTIQDHGLDPSTEWSRSALWFVIRFAIQSSLDRSPLGHTGYKAFMLFLMYNLANHAVNDSLSSFLIHSMSAKILRRFNKLSSVSQQLRDAVMHTCTSLSQTLDQRWQEFRTTQRSSSQWDPSQLDLVKDTQPFLPHIHEYISISSVNHDSNSPQSLFFPDDWPRVTLNDFLSDPDDSDDSDDSFSISKIHADSQVTCYDIEQAVMEDIDAWVAGVTDVDKFCEQLERLVHQYQSYPNRSLYHLSIMRLTIIELWIALDKLVVKEIPILADYSPEIPSDYLSWIRLQDAVNIHRLSRAFKYILSRHAQAHSGWSVFSSDFSKHSFPCRYYDSSPHLQHLRDCIEDILPPKPLQDKVVVFELQCPVCFDVWRSVTHWISRKVMRTDIESMIRIRDIPALEPHILSGRRCLLSLYTSRTAPQRWGGLYYVYEGPSPSWGRFELALGMQQYLDNTMHTSNEVLAAQVTRNCHHNLPLHEFIAFAHLRSGGSLQWFNILRELRGRTLDFRRQEVYLLLAQASAEVGPLDSTGQLLWHQELQDSSFCHILLDELRSLFVDMGVGSLDGPAMAIISLLAGILVSRSSRDISEQAIQLLQNVRRKTFSLVHELLYDVRKSSTNVESLELLRDIAVVCRSSFDVGGAASYELFHSVQDVEIALSCAMLISTIGPPASSVASTYSETLLSRDHRLSLVLEGSLRDAIEADTSDIGVDRAVQMVWPGYRPSPCRWKPLGSPNSCWLVCETAPISNRRSQTVHVNLLDGSLLVDSRPIGTKLPSAVTQDEDYKTLFASRELMVVASDLPGMDFVTISVIYGHLVHFAVREYNDTSGLRMSRMIVRAQRGDTGDIFEYIPRRVLEEDLPTSVIADHVSWFNPSTSVIEIRPITKPWEQSSDNWSIRFRSRQLCVTKGGETLVGKRSATWAMVSSRLRCLDNPENLIITVSPVDTTQPSSLRLSITLPRYGLSFFVNEVNDLESRDFKDMVYDEDQCIETLFGLANRLVLRRKTLIEADLIPKLILIPHGDSVYKNGDNVYVRYGSSGPVRYYTYQADRELGCLKGIVSTSPKSRLYLARLHALTTSSGCRPDPLTGRTGVEEAISLICLAGTRDGVEKCWCFESKSSLVHFASANIQPQLEGHRAKKLRRKDALSQEVYLSLPSEVTVAAGVQNLFQSLDQLLDQLLLDRPPPNLLARADQLPRRNGPGCHHLSLSPNIDSLLQLFSPLWTNQTPPPFQSQYLSRLHSSAYHLQTTRPIGVTTDSGKPGLGTLRVRARHYYAQCRINYTGSLNMVKEALGPITEFERILERCGQWPRATPFTLFRCLASTSTISKLSGNEKNTERWKKCLISLALLALDVQRARRLLQFALDNLEEEFYKELENEGCDESDLAKHPDWLLIQLQGNFLIRRVQADIAKEMMSPRSGRNTVMQVNMGEGKSSVIIPICAAALADGNQLVRVIVPRTLIPQTLQVLTDRLCGLVNKPIHLLTFSRDKVNYMLHHGEVERLHKRVVEWRDEHGIIVMQPEDVLSLRLACVETQLLENEVGIKSVPILQKQGFECVLHVLTDWLSKSLTENTYVFALTRDSVTRNRSYRRHMTLSELMKSQGVKRPVKALTKIQKFFEIHARDILDESDDILRPQLQLIYATGHQHPFEGSPDRWVVIQQVLGLVKRHAYFLSTFDSRTVRCDGGSCGSFPHIHVLQAESGAQLKSLIAQDVLDGRLPGFSLHSELGFRETIREFMLRKDIHPDTIKTVEKYARQCTFWGPLLLLRGLLAHDILLFVFTQRRWRVDYGLDVTSTPRTMLAIPYRAKDVPTEMAEFGHPDITILLTCLSYYYEGLSKKQLEISFKLLLQEDDPSSEYALWLEDCGTASVPDPLRKLSGVNIRSLEQWVNYLAPLFSKNKKAIDLYLSKVVFAKHAKECPLRISGSYWHIAERKNHLVTGFSGTSDRQCLLPTSIAQDDPDHLRQTGANARVLAYILQPENASYMVTADEDGGRWTTHKLLGTIVAQDPKIRVLLDVGAQILDLTNRQLAEAWLDRTPSTETAGAIYFSEDDELMVLERNGSAQPLSSSPLIQKLHRCVAYLDNAHTRGTDIKFPLGFRAAITLGHKVTKDSLVQGCMRMRELGHGHSVMFFAPHEVDQRIRGLVAKENPSIKIATADILHWAIHETWNDIQRHAPYWAHQGMSHQSRQEAWSGFCEKRATAKELAEAWVQPELKSLADMYMPSNSPDPTSTSAKLPRQIRERCETLGVLSLRDVRMDEEQEKEVSREIEREREVERFPGVFPAPHCLHPDVTEFVKTGVIFSESQSRAFYHVFATGAPAASTEPYIWSPYILATADFCQTIQASESVQGQMHRYMRPVQWVVSGKMDGRDALVILSPFEVDQLMPEIRISEHVHLHLYIPRTTKRMKPADDLRLYAVPPLPSDWTPPWDLIDQLNIFAGQLYLSGHASYVRLCRFLGVSAGDLPQNAGTVVLRNWLRDPDASDTEIKNRFEGTPLPLVVYFLAVRRGLNFSGTHMGRILDGWPLSAADFHVPPDPATSTTINRFEQEEHSVSVDLIAADAGDEQGPTMTRKRTSDSEEATGRPSKRKRRN</sequence>
<reference evidence="11" key="1">
    <citation type="submission" date="2019-10" db="EMBL/GenBank/DDBJ databases">
        <authorList>
            <consortium name="DOE Joint Genome Institute"/>
            <person name="Kuo A."/>
            <person name="Miyauchi S."/>
            <person name="Kiss E."/>
            <person name="Drula E."/>
            <person name="Kohler A."/>
            <person name="Sanchez-Garcia M."/>
            <person name="Andreopoulos B."/>
            <person name="Barry K.W."/>
            <person name="Bonito G."/>
            <person name="Buee M."/>
            <person name="Carver A."/>
            <person name="Chen C."/>
            <person name="Cichocki N."/>
            <person name="Clum A."/>
            <person name="Culley D."/>
            <person name="Crous P.W."/>
            <person name="Fauchery L."/>
            <person name="Girlanda M."/>
            <person name="Hayes R."/>
            <person name="Keri Z."/>
            <person name="LaButti K."/>
            <person name="Lipzen A."/>
            <person name="Lombard V."/>
            <person name="Magnuson J."/>
            <person name="Maillard F."/>
            <person name="Morin E."/>
            <person name="Murat C."/>
            <person name="Nolan M."/>
            <person name="Ohm R."/>
            <person name="Pangilinan J."/>
            <person name="Pereira M."/>
            <person name="Perotto S."/>
            <person name="Peter M."/>
            <person name="Riley R."/>
            <person name="Sitrit Y."/>
            <person name="Stielow B."/>
            <person name="Szollosi G."/>
            <person name="Zifcakova L."/>
            <person name="Stursova M."/>
            <person name="Spatafora J.W."/>
            <person name="Tedersoo L."/>
            <person name="Vaario L.-M."/>
            <person name="Yamada A."/>
            <person name="Yan M."/>
            <person name="Wang P."/>
            <person name="Xu J."/>
            <person name="Bruns T."/>
            <person name="Baldrian P."/>
            <person name="Vilgalys R."/>
            <person name="Henrissat B."/>
            <person name="Grigoriev I.V."/>
            <person name="Hibbett D."/>
            <person name="Nagy L.G."/>
            <person name="Martin F.M."/>
        </authorList>
    </citation>
    <scope>NUCLEOTIDE SEQUENCE</scope>
    <source>
        <strain evidence="11">BED1</strain>
    </source>
</reference>
<dbReference type="InterPro" id="IPR027417">
    <property type="entry name" value="P-loop_NTPase"/>
</dbReference>
<evidence type="ECO:0000256" key="1">
    <source>
        <dbReference type="ARBA" id="ARBA00000707"/>
    </source>
</evidence>
<dbReference type="SUPFAM" id="SSF52540">
    <property type="entry name" value="P-loop containing nucleoside triphosphate hydrolases"/>
    <property type="match status" value="1"/>
</dbReference>
<evidence type="ECO:0000259" key="9">
    <source>
        <dbReference type="Pfam" id="PF12359"/>
    </source>
</evidence>
<keyword evidence="12" id="KW-1185">Reference proteome</keyword>
<evidence type="ECO:0000259" key="8">
    <source>
        <dbReference type="Pfam" id="PF12340"/>
    </source>
</evidence>
<feature type="domain" description="DUF3638" evidence="8">
    <location>
        <begin position="1947"/>
        <end position="2013"/>
    </location>
</feature>
<protein>
    <recommendedName>
        <fullName evidence="2">ubiquitinyl hydrolase 1</fullName>
        <ecNumber evidence="2">3.4.19.12</ecNumber>
    </recommendedName>
</protein>
<keyword evidence="4" id="KW-0833">Ubl conjugation pathway</keyword>
<accession>A0AAD4BLS6</accession>
<gene>
    <name evidence="11" type="ORF">L210DRAFT_3454048</name>
</gene>
<evidence type="ECO:0000256" key="2">
    <source>
        <dbReference type="ARBA" id="ARBA00012759"/>
    </source>
</evidence>
<evidence type="ECO:0000313" key="11">
    <source>
        <dbReference type="EMBL" id="KAF8434297.1"/>
    </source>
</evidence>
<dbReference type="PANTHER" id="PTHR13367">
    <property type="entry name" value="UBIQUITIN THIOESTERASE"/>
    <property type="match status" value="1"/>
</dbReference>